<accession>B0C3I3</accession>
<evidence type="ECO:0008006" key="4">
    <source>
        <dbReference type="Google" id="ProtNLM"/>
    </source>
</evidence>
<keyword evidence="3" id="KW-1185">Reference proteome</keyword>
<dbReference type="AlphaFoldDB" id="B0C3I3"/>
<organism evidence="2 3">
    <name type="scientific">Acaryochloris marina (strain MBIC 11017)</name>
    <dbReference type="NCBI Taxonomy" id="329726"/>
    <lineage>
        <taxon>Bacteria</taxon>
        <taxon>Bacillati</taxon>
        <taxon>Cyanobacteriota</taxon>
        <taxon>Cyanophyceae</taxon>
        <taxon>Acaryochloridales</taxon>
        <taxon>Acaryochloridaceae</taxon>
        <taxon>Acaryochloris</taxon>
    </lineage>
</organism>
<dbReference type="KEGG" id="amr:AM1_4846"/>
<protein>
    <recommendedName>
        <fullName evidence="4">DUF928 domain-containing protein</fullName>
    </recommendedName>
</protein>
<name>B0C3I3_ACAM1</name>
<feature type="region of interest" description="Disordered" evidence="1">
    <location>
        <begin position="1"/>
        <end position="61"/>
    </location>
</feature>
<sequence>MGVLWSALPSHAGFKPPGDLSKPGNRRGLATRAVEPRKGPLNESTPRRPSRVVPIPLPRPDAPPIWELPDDPAISPEPGQPKTCTTSGRPTLTTLVPKSNIGFSATAYPTFYWFTPTHSYRIVQFSLYEVGANGRSKKEVYSTTFQASGQAGLSRIAIPDQASTLALKPKTDYQWVVGLFCTRKGRNGIIANGWIRYVPPTPEVAKKVSKSKLRDQADAFAEAGYWYDAVQALAAARREKPEDKRLSKIWKTLFEADAVQLSGIAAQK</sequence>
<evidence type="ECO:0000313" key="2">
    <source>
        <dbReference type="EMBL" id="ABW29817.1"/>
    </source>
</evidence>
<dbReference type="HOGENOM" id="CLU_061545_2_0_3"/>
<dbReference type="eggNOG" id="COG1388">
    <property type="taxonomic scope" value="Bacteria"/>
</dbReference>
<dbReference type="STRING" id="329726.AM1_4846"/>
<evidence type="ECO:0000313" key="3">
    <source>
        <dbReference type="Proteomes" id="UP000000268"/>
    </source>
</evidence>
<evidence type="ECO:0000256" key="1">
    <source>
        <dbReference type="SAM" id="MobiDB-lite"/>
    </source>
</evidence>
<proteinExistence type="predicted"/>
<dbReference type="Pfam" id="PF06051">
    <property type="entry name" value="DUF928"/>
    <property type="match status" value="1"/>
</dbReference>
<dbReference type="InterPro" id="IPR010328">
    <property type="entry name" value="DUF928"/>
</dbReference>
<dbReference type="Proteomes" id="UP000000268">
    <property type="component" value="Chromosome"/>
</dbReference>
<dbReference type="EMBL" id="CP000828">
    <property type="protein sequence ID" value="ABW29817.1"/>
    <property type="molecule type" value="Genomic_DNA"/>
</dbReference>
<reference evidence="2 3" key="1">
    <citation type="journal article" date="2008" name="Proc. Natl. Acad. Sci. U.S.A.">
        <title>Niche adaptation and genome expansion in the chlorophyll d-producing cyanobacterium Acaryochloris marina.</title>
        <authorList>
            <person name="Swingley W.D."/>
            <person name="Chen M."/>
            <person name="Cheung P.C."/>
            <person name="Conrad A.L."/>
            <person name="Dejesa L.C."/>
            <person name="Hao J."/>
            <person name="Honchak B.M."/>
            <person name="Karbach L.E."/>
            <person name="Kurdoglu A."/>
            <person name="Lahiri S."/>
            <person name="Mastrian S.D."/>
            <person name="Miyashita H."/>
            <person name="Page L."/>
            <person name="Ramakrishna P."/>
            <person name="Satoh S."/>
            <person name="Sattley W.M."/>
            <person name="Shimada Y."/>
            <person name="Taylor H.L."/>
            <person name="Tomo T."/>
            <person name="Tsuchiya T."/>
            <person name="Wang Z.T."/>
            <person name="Raymond J."/>
            <person name="Mimuro M."/>
            <person name="Blankenship R.E."/>
            <person name="Touchman J.W."/>
        </authorList>
    </citation>
    <scope>NUCLEOTIDE SEQUENCE [LARGE SCALE GENOMIC DNA]</scope>
    <source>
        <strain evidence="3">MBIC 11017</strain>
    </source>
</reference>
<gene>
    <name evidence="2" type="ordered locus">AM1_4846</name>
</gene>